<feature type="region of interest" description="Disordered" evidence="1">
    <location>
        <begin position="79"/>
        <end position="105"/>
    </location>
</feature>
<accession>A0A671VLE1</accession>
<dbReference type="RefSeq" id="XP_030260036.1">
    <property type="nucleotide sequence ID" value="XM_030404176.1"/>
</dbReference>
<evidence type="ECO:0000313" key="5">
    <source>
        <dbReference type="Proteomes" id="UP000472265"/>
    </source>
</evidence>
<keyword evidence="2" id="KW-0472">Membrane</keyword>
<name>A0A671VLE1_SPAAU</name>
<proteinExistence type="predicted"/>
<sequence>MIITFVRLIFICLLAETASTVTPGQNHNFTNVMTGGLTSQGASSPNQLSEVSGRAVTQSIIVNPSAEKTTIPTIEPMHTSLSKTPSTTPSQTSAPNIQTAPTLINSSSSQFNTVTEDMKPTTEVLISTTVVIRSPRNPTTKHSILQSSTPSQETGKTVTSQFTIDKLPYPSTGPTQPTDLILTTTTSTKTDEHKSTSASPATGLYVTKTPFIQSTKAKKKQDSPYTNRTNNGKAVAGLIGGALVLMMVGFLLIYIKKRKLQRQQITTTDWAGPSPFLESGADNGQVTLRSSNRISFSSFLPLRLSKRLSLLPETDEELNDIRPGTTFGDEHGKGISGNDGQDSNRGAVVGAEIRSTGEAPETDINSVSLSSSQTTDPLCKNNNVEVINLSGAHLANPFTPPGAVENAQLNDSLGQP</sequence>
<evidence type="ECO:0000256" key="3">
    <source>
        <dbReference type="SAM" id="SignalP"/>
    </source>
</evidence>
<gene>
    <name evidence="4" type="primary">LOC115573394</name>
</gene>
<dbReference type="GeneID" id="115573394"/>
<protein>
    <submittedName>
        <fullName evidence="4">Mucin-5AC-like</fullName>
    </submittedName>
</protein>
<keyword evidence="2" id="KW-0812">Transmembrane</keyword>
<feature type="transmembrane region" description="Helical" evidence="2">
    <location>
        <begin position="234"/>
        <end position="255"/>
    </location>
</feature>
<feature type="signal peptide" evidence="3">
    <location>
        <begin position="1"/>
        <end position="19"/>
    </location>
</feature>
<dbReference type="Ensembl" id="ENSSAUT00010029271.1">
    <property type="protein sequence ID" value="ENSSAUP00010027758.1"/>
    <property type="gene ID" value="ENSSAUG00010011983.1"/>
</dbReference>
<dbReference type="OrthoDB" id="9451284at2759"/>
<keyword evidence="5" id="KW-1185">Reference proteome</keyword>
<evidence type="ECO:0000313" key="4">
    <source>
        <dbReference type="Ensembl" id="ENSSAUP00010027758.1"/>
    </source>
</evidence>
<reference evidence="4" key="2">
    <citation type="submission" date="2025-08" db="UniProtKB">
        <authorList>
            <consortium name="Ensembl"/>
        </authorList>
    </citation>
    <scope>IDENTIFICATION</scope>
</reference>
<dbReference type="InParanoid" id="A0A671VLE1"/>
<feature type="region of interest" description="Disordered" evidence="1">
    <location>
        <begin position="137"/>
        <end position="156"/>
    </location>
</feature>
<organism evidence="4 5">
    <name type="scientific">Sparus aurata</name>
    <name type="common">Gilthead sea bream</name>
    <dbReference type="NCBI Taxonomy" id="8175"/>
    <lineage>
        <taxon>Eukaryota</taxon>
        <taxon>Metazoa</taxon>
        <taxon>Chordata</taxon>
        <taxon>Craniata</taxon>
        <taxon>Vertebrata</taxon>
        <taxon>Euteleostomi</taxon>
        <taxon>Actinopterygii</taxon>
        <taxon>Neopterygii</taxon>
        <taxon>Teleostei</taxon>
        <taxon>Neoteleostei</taxon>
        <taxon>Acanthomorphata</taxon>
        <taxon>Eupercaria</taxon>
        <taxon>Spariformes</taxon>
        <taxon>Sparidae</taxon>
        <taxon>Sparus</taxon>
    </lineage>
</organism>
<reference evidence="4" key="3">
    <citation type="submission" date="2025-09" db="UniProtKB">
        <authorList>
            <consortium name="Ensembl"/>
        </authorList>
    </citation>
    <scope>IDENTIFICATION</scope>
</reference>
<keyword evidence="3" id="KW-0732">Signal</keyword>
<keyword evidence="2" id="KW-1133">Transmembrane helix</keyword>
<feature type="region of interest" description="Disordered" evidence="1">
    <location>
        <begin position="319"/>
        <end position="378"/>
    </location>
</feature>
<feature type="compositionally biased region" description="Polar residues" evidence="1">
    <location>
        <begin position="363"/>
        <end position="378"/>
    </location>
</feature>
<feature type="compositionally biased region" description="Polar residues" evidence="1">
    <location>
        <begin position="96"/>
        <end position="105"/>
    </location>
</feature>
<feature type="chain" id="PRO_5025641089" evidence="3">
    <location>
        <begin position="20"/>
        <end position="416"/>
    </location>
</feature>
<dbReference type="GeneTree" id="ENSGT00740000117046"/>
<reference evidence="4" key="1">
    <citation type="submission" date="2021-04" db="EMBL/GenBank/DDBJ databases">
        <authorList>
            <consortium name="Wellcome Sanger Institute Data Sharing"/>
        </authorList>
    </citation>
    <scope>NUCLEOTIDE SEQUENCE [LARGE SCALE GENOMIC DNA]</scope>
</reference>
<dbReference type="OMA" id="DKNQGTT"/>
<dbReference type="AlphaFoldDB" id="A0A671VLE1"/>
<dbReference type="Proteomes" id="UP000472265">
    <property type="component" value="Chromosome 2"/>
</dbReference>
<evidence type="ECO:0000256" key="1">
    <source>
        <dbReference type="SAM" id="MobiDB-lite"/>
    </source>
</evidence>
<evidence type="ECO:0000256" key="2">
    <source>
        <dbReference type="SAM" id="Phobius"/>
    </source>
</evidence>
<feature type="compositionally biased region" description="Low complexity" evidence="1">
    <location>
        <begin position="79"/>
        <end position="95"/>
    </location>
</feature>